<dbReference type="GO" id="GO:0003677">
    <property type="term" value="F:DNA binding"/>
    <property type="evidence" value="ECO:0007669"/>
    <property type="project" value="UniProtKB-KW"/>
</dbReference>
<dbReference type="InterPro" id="IPR038109">
    <property type="entry name" value="DNA_bind_recomb_sf"/>
</dbReference>
<dbReference type="AlphaFoldDB" id="A0A1F7YEI5"/>
<dbReference type="PROSITE" id="PS51736">
    <property type="entry name" value="RECOMBINASES_3"/>
    <property type="match status" value="1"/>
</dbReference>
<evidence type="ECO:0000313" key="9">
    <source>
        <dbReference type="EMBL" id="OGM25736.1"/>
    </source>
</evidence>
<feature type="active site" description="O-(5'-phospho-DNA)-serine intermediate" evidence="4 5">
    <location>
        <position position="10"/>
    </location>
</feature>
<sequence>MIIATYARVSTQRQENEETIETQIMAINDFVAKNSHTVVKEYRDDGWSGTILARPSLDELRLDARKKIWEAVLIYDPDRLARKYSYQELVTDELNELGIQVLYVTTPPPKDDGDRLLYGVKGLFAEYERARIAERFRLGKLRKARDGNVVTSQAPFGYDYVFKQGNTHGYYKVNTQEAEIVKMIFRWVANERITIRTIVKRLKKMGIKPRRSQREVWNTSTLSTLLRRKDYIGTTYYNRSYAVIPVHPLKETKYKKVKKTSRRFKPKDDWIAISVPAILDENLYIKVQKQLKENYELTARNVKNQYLLSGKIYCSCGRRRTGEGPQKGKHLYYRCTDRVLMHPLPRKCHEEGINARIADKLVWDGISNYMTSPKILKDQVKRWMTEQKQEVKQADKSVEELQKELVRIKNEEQRYIKAYGAEMIDTDQLKDSTEDLKKQKKSIEQQIYSMQRDTVIGKVNYPDDKEIDEFCKIAYKVIGDMGFEAKQSVVRKVVDTIVGTQLDIKVYGHLPINTSIIANIWKGGTQDVKFQTSSRDSWSTKCREEHAF</sequence>
<dbReference type="InterPro" id="IPR006119">
    <property type="entry name" value="Resolv_N"/>
</dbReference>
<proteinExistence type="predicted"/>
<evidence type="ECO:0000256" key="1">
    <source>
        <dbReference type="ARBA" id="ARBA00022908"/>
    </source>
</evidence>
<evidence type="ECO:0000256" key="5">
    <source>
        <dbReference type="PROSITE-ProRule" id="PRU10137"/>
    </source>
</evidence>
<feature type="domain" description="Resolvase/invertase-type recombinase catalytic" evidence="7">
    <location>
        <begin position="2"/>
        <end position="147"/>
    </location>
</feature>
<keyword evidence="2" id="KW-0238">DNA-binding</keyword>
<comment type="caution">
    <text evidence="9">The sequence shown here is derived from an EMBL/GenBank/DDBJ whole genome shotgun (WGS) entry which is preliminary data.</text>
</comment>
<dbReference type="CDD" id="cd00338">
    <property type="entry name" value="Ser_Recombinase"/>
    <property type="match status" value="1"/>
</dbReference>
<dbReference type="Pfam" id="PF07508">
    <property type="entry name" value="Recombinase"/>
    <property type="match status" value="1"/>
</dbReference>
<feature type="coiled-coil region" evidence="6">
    <location>
        <begin position="384"/>
        <end position="453"/>
    </location>
</feature>
<dbReference type="PANTHER" id="PTHR30461:SF23">
    <property type="entry name" value="DNA RECOMBINASE-RELATED"/>
    <property type="match status" value="1"/>
</dbReference>
<dbReference type="InterPro" id="IPR011109">
    <property type="entry name" value="DNA_bind_recombinase_dom"/>
</dbReference>
<dbReference type="Gene3D" id="3.40.50.1390">
    <property type="entry name" value="Resolvase, N-terminal catalytic domain"/>
    <property type="match status" value="1"/>
</dbReference>
<gene>
    <name evidence="9" type="ORF">A2627_01540</name>
</gene>
<dbReference type="PANTHER" id="PTHR30461">
    <property type="entry name" value="DNA-INVERTASE FROM LAMBDOID PROPHAGE"/>
    <property type="match status" value="1"/>
</dbReference>
<dbReference type="SUPFAM" id="SSF53041">
    <property type="entry name" value="Resolvase-like"/>
    <property type="match status" value="1"/>
</dbReference>
<evidence type="ECO:0000259" key="8">
    <source>
        <dbReference type="PROSITE" id="PS51737"/>
    </source>
</evidence>
<keyword evidence="3" id="KW-0233">DNA recombination</keyword>
<keyword evidence="1" id="KW-0229">DNA integration</keyword>
<dbReference type="EMBL" id="MGGI01000020">
    <property type="protein sequence ID" value="OGM25736.1"/>
    <property type="molecule type" value="Genomic_DNA"/>
</dbReference>
<keyword evidence="6" id="KW-0175">Coiled coil</keyword>
<dbReference type="Gene3D" id="3.90.1750.20">
    <property type="entry name" value="Putative Large Serine Recombinase, Chain B, Domain 2"/>
    <property type="match status" value="1"/>
</dbReference>
<reference evidence="9 10" key="1">
    <citation type="journal article" date="2016" name="Nat. Commun.">
        <title>Thousands of microbial genomes shed light on interconnected biogeochemical processes in an aquifer system.</title>
        <authorList>
            <person name="Anantharaman K."/>
            <person name="Brown C.T."/>
            <person name="Hug L.A."/>
            <person name="Sharon I."/>
            <person name="Castelle C.J."/>
            <person name="Probst A.J."/>
            <person name="Thomas B.C."/>
            <person name="Singh A."/>
            <person name="Wilkins M.J."/>
            <person name="Karaoz U."/>
            <person name="Brodie E.L."/>
            <person name="Williams K.H."/>
            <person name="Hubbard S.S."/>
            <person name="Banfield J.F."/>
        </authorList>
    </citation>
    <scope>NUCLEOTIDE SEQUENCE [LARGE SCALE GENOMIC DNA]</scope>
</reference>
<dbReference type="InterPro" id="IPR025827">
    <property type="entry name" value="Zn_ribbon_recom_dom"/>
</dbReference>
<organism evidence="9 10">
    <name type="scientific">Candidatus Woesebacteria bacterium RIFCSPHIGHO2_01_FULL_39_28</name>
    <dbReference type="NCBI Taxonomy" id="1802496"/>
    <lineage>
        <taxon>Bacteria</taxon>
        <taxon>Candidatus Woeseibacteriota</taxon>
    </lineage>
</organism>
<protein>
    <recommendedName>
        <fullName evidence="11">Recombinase family protein</fullName>
    </recommendedName>
</protein>
<dbReference type="SMART" id="SM00857">
    <property type="entry name" value="Resolvase"/>
    <property type="match status" value="1"/>
</dbReference>
<feature type="domain" description="Recombinase" evidence="8">
    <location>
        <begin position="155"/>
        <end position="297"/>
    </location>
</feature>
<evidence type="ECO:0000256" key="4">
    <source>
        <dbReference type="PIRSR" id="PIRSR606118-50"/>
    </source>
</evidence>
<evidence type="ECO:0008006" key="11">
    <source>
        <dbReference type="Google" id="ProtNLM"/>
    </source>
</evidence>
<dbReference type="InterPro" id="IPR006118">
    <property type="entry name" value="Recombinase_CS"/>
</dbReference>
<dbReference type="Pfam" id="PF00239">
    <property type="entry name" value="Resolvase"/>
    <property type="match status" value="1"/>
</dbReference>
<name>A0A1F7YEI5_9BACT</name>
<dbReference type="Proteomes" id="UP000178851">
    <property type="component" value="Unassembled WGS sequence"/>
</dbReference>
<dbReference type="InterPro" id="IPR036162">
    <property type="entry name" value="Resolvase-like_N_sf"/>
</dbReference>
<evidence type="ECO:0000313" key="10">
    <source>
        <dbReference type="Proteomes" id="UP000178851"/>
    </source>
</evidence>
<evidence type="ECO:0000256" key="2">
    <source>
        <dbReference type="ARBA" id="ARBA00023125"/>
    </source>
</evidence>
<dbReference type="GO" id="GO:0000150">
    <property type="term" value="F:DNA strand exchange activity"/>
    <property type="evidence" value="ECO:0007669"/>
    <property type="project" value="InterPro"/>
</dbReference>
<evidence type="ECO:0000256" key="3">
    <source>
        <dbReference type="ARBA" id="ARBA00023172"/>
    </source>
</evidence>
<dbReference type="Pfam" id="PF13408">
    <property type="entry name" value="Zn_ribbon_recom"/>
    <property type="match status" value="1"/>
</dbReference>
<evidence type="ECO:0000259" key="7">
    <source>
        <dbReference type="PROSITE" id="PS51736"/>
    </source>
</evidence>
<dbReference type="PROSITE" id="PS51737">
    <property type="entry name" value="RECOMBINASE_DNA_BIND"/>
    <property type="match status" value="1"/>
</dbReference>
<dbReference type="PROSITE" id="PS00397">
    <property type="entry name" value="RECOMBINASES_1"/>
    <property type="match status" value="1"/>
</dbReference>
<dbReference type="GO" id="GO:0015074">
    <property type="term" value="P:DNA integration"/>
    <property type="evidence" value="ECO:0007669"/>
    <property type="project" value="UniProtKB-KW"/>
</dbReference>
<dbReference type="InterPro" id="IPR050639">
    <property type="entry name" value="SSR_resolvase"/>
</dbReference>
<evidence type="ECO:0000256" key="6">
    <source>
        <dbReference type="SAM" id="Coils"/>
    </source>
</evidence>
<accession>A0A1F7YEI5</accession>